<evidence type="ECO:0000313" key="1">
    <source>
        <dbReference type="EMBL" id="MEU3711033.1"/>
    </source>
</evidence>
<accession>A0ABV2YZ58</accession>
<protein>
    <submittedName>
        <fullName evidence="1">Transcriptional regulator</fullName>
    </submittedName>
</protein>
<keyword evidence="2" id="KW-1185">Reference proteome</keyword>
<dbReference type="Proteomes" id="UP001550853">
    <property type="component" value="Unassembled WGS sequence"/>
</dbReference>
<reference evidence="1 2" key="1">
    <citation type="submission" date="2024-06" db="EMBL/GenBank/DDBJ databases">
        <title>The Natural Products Discovery Center: Release of the First 8490 Sequenced Strains for Exploring Actinobacteria Biosynthetic Diversity.</title>
        <authorList>
            <person name="Kalkreuter E."/>
            <person name="Kautsar S.A."/>
            <person name="Yang D."/>
            <person name="Bader C.D."/>
            <person name="Teijaro C.N."/>
            <person name="Fluegel L."/>
            <person name="Davis C.M."/>
            <person name="Simpson J.R."/>
            <person name="Lauterbach L."/>
            <person name="Steele A.D."/>
            <person name="Gui C."/>
            <person name="Meng S."/>
            <person name="Li G."/>
            <person name="Viehrig K."/>
            <person name="Ye F."/>
            <person name="Su P."/>
            <person name="Kiefer A.F."/>
            <person name="Nichols A."/>
            <person name="Cepeda A.J."/>
            <person name="Yan W."/>
            <person name="Fan B."/>
            <person name="Jiang Y."/>
            <person name="Adhikari A."/>
            <person name="Zheng C.-J."/>
            <person name="Schuster L."/>
            <person name="Cowan T.M."/>
            <person name="Smanski M.J."/>
            <person name="Chevrette M.G."/>
            <person name="De Carvalho L.P.S."/>
            <person name="Shen B."/>
        </authorList>
    </citation>
    <scope>NUCLEOTIDE SEQUENCE [LARGE SCALE GENOMIC DNA]</scope>
    <source>
        <strain evidence="1 2">NPDC033039</strain>
    </source>
</reference>
<organism evidence="1 2">
    <name type="scientific">Streptomyces catenulae</name>
    <dbReference type="NCBI Taxonomy" id="66875"/>
    <lineage>
        <taxon>Bacteria</taxon>
        <taxon>Bacillati</taxon>
        <taxon>Actinomycetota</taxon>
        <taxon>Actinomycetes</taxon>
        <taxon>Kitasatosporales</taxon>
        <taxon>Streptomycetaceae</taxon>
        <taxon>Streptomyces</taxon>
    </lineage>
</organism>
<name>A0ABV2YZ58_9ACTN</name>
<dbReference type="EMBL" id="JBEZVI010000009">
    <property type="protein sequence ID" value="MEU3711033.1"/>
    <property type="molecule type" value="Genomic_DNA"/>
</dbReference>
<evidence type="ECO:0000313" key="2">
    <source>
        <dbReference type="Proteomes" id="UP001550853"/>
    </source>
</evidence>
<sequence length="56" mass="6245">MPDRNIEFGKFGARGVKGYEAVARQLDKLAGFIATPVSVRRGLMARLHYLTRSDHA</sequence>
<gene>
    <name evidence="1" type="ORF">AB0E61_13160</name>
</gene>
<feature type="non-terminal residue" evidence="1">
    <location>
        <position position="56"/>
    </location>
</feature>
<proteinExistence type="predicted"/>
<comment type="caution">
    <text evidence="1">The sequence shown here is derived from an EMBL/GenBank/DDBJ whole genome shotgun (WGS) entry which is preliminary data.</text>
</comment>